<comment type="caution">
    <text evidence="5">The sequence shown here is derived from an EMBL/GenBank/DDBJ whole genome shotgun (WGS) entry which is preliminary data.</text>
</comment>
<protein>
    <submittedName>
        <fullName evidence="5">Multidrug resistance-associated protein 9</fullName>
    </submittedName>
</protein>
<feature type="region of interest" description="Disordered" evidence="3">
    <location>
        <begin position="677"/>
        <end position="698"/>
    </location>
</feature>
<evidence type="ECO:0000256" key="3">
    <source>
        <dbReference type="SAM" id="MobiDB-lite"/>
    </source>
</evidence>
<reference evidence="6" key="1">
    <citation type="submission" date="2017-01" db="EMBL/GenBank/DDBJ databases">
        <authorList>
            <person name="Wang Y."/>
            <person name="White M."/>
            <person name="Kvist S."/>
            <person name="Moncalvo J.-M."/>
        </authorList>
    </citation>
    <scope>NUCLEOTIDE SEQUENCE [LARGE SCALE GENOMIC DNA]</scope>
    <source>
        <strain evidence="6">COL-18-3</strain>
    </source>
</reference>
<dbReference type="Gene3D" id="3.40.50.300">
    <property type="entry name" value="P-loop containing nucleotide triphosphate hydrolases"/>
    <property type="match status" value="2"/>
</dbReference>
<keyword evidence="6" id="KW-1185">Reference proteome</keyword>
<name>A0A1R1PS86_ZANCU</name>
<dbReference type="SUPFAM" id="SSF52540">
    <property type="entry name" value="P-loop containing nucleoside triphosphate hydrolases"/>
    <property type="match status" value="2"/>
</dbReference>
<evidence type="ECO:0000256" key="2">
    <source>
        <dbReference type="ARBA" id="ARBA00022840"/>
    </source>
</evidence>
<evidence type="ECO:0000313" key="5">
    <source>
        <dbReference type="EMBL" id="OMH83818.1"/>
    </source>
</evidence>
<dbReference type="OrthoDB" id="6500128at2759"/>
<keyword evidence="2" id="KW-0067">ATP-binding</keyword>
<evidence type="ECO:0000313" key="6">
    <source>
        <dbReference type="Proteomes" id="UP000188320"/>
    </source>
</evidence>
<dbReference type="PANTHER" id="PTHR24223">
    <property type="entry name" value="ATP-BINDING CASSETTE SUB-FAMILY C"/>
    <property type="match status" value="1"/>
</dbReference>
<gene>
    <name evidence="5" type="ORF">AX774_g2668</name>
</gene>
<dbReference type="GO" id="GO:0042626">
    <property type="term" value="F:ATPase-coupled transmembrane transporter activity"/>
    <property type="evidence" value="ECO:0007669"/>
    <property type="project" value="TreeGrafter"/>
</dbReference>
<dbReference type="PROSITE" id="PS50893">
    <property type="entry name" value="ABC_TRANSPORTER_2"/>
    <property type="match status" value="2"/>
</dbReference>
<dbReference type="InterPro" id="IPR027417">
    <property type="entry name" value="P-loop_NTPase"/>
</dbReference>
<keyword evidence="1" id="KW-0547">Nucleotide-binding</keyword>
<feature type="region of interest" description="Disordered" evidence="3">
    <location>
        <begin position="1"/>
        <end position="37"/>
    </location>
</feature>
<sequence length="698" mass="79753">MENANFQEEYLDNETLRSTEEEKRTHKKQNTKNFGSEDQGCSEIEINCTNTEYIPGLYRDERKHNGEGCILTNVNMMISRGELCIVSGEKNSGKTALCRAILGELKLRDGKYELNTFQNARAFYSDNLTRSARKSRVKNTIAISYVSQNRWVLNGTIRENICFGCKYDKEWFETVVEACQLQRDIQKLIKGKNTIVLEKEKKYSLEFTTKISLARAVYQKAELYIFDDVFYCMNAEEREKILEEVIWGLLKKKTRIIVTNEKEYQKDAHHVLVLKNGRISDEKQTSTNQQPNSHKMLLSTKRRFKNTTLSDPNEDHINENSEKTLDDACRQGQRISFHEKATKFLSSPPSINGDNEKSEHYISIFSTEAMDFRLSGLNWHIKCRYIEKTLKAEPIMCASKIHAQMLGMKPEETLNQYLYSSQTPTDWPSQGKLTVEGFNFQYPETQNEKLSSIKFSVYPGKKVAIYDIRNSGTSNLVSSIFRLTEPYPYDSIKIDDINISKVRLNELRSSISLIPSDPYILAGTIRYNLDPENVHSDPELWAALEKTGLKDKVEVLRQKLSSDITAFMLSTSIKERQLLSLAKAVLKNGKLVIYEQNASKNCKLGNEPLSLIVNTVFNSSSVLTVLKTLECVESSCFDTVVLVDDGQVIEYGDPWQLVNNENSILYTLLYGQKAAANHKTNRQKKSANIGSPKPPSRP</sequence>
<feature type="compositionally biased region" description="Basic and acidic residues" evidence="3">
    <location>
        <begin position="14"/>
        <end position="24"/>
    </location>
</feature>
<feature type="domain" description="ABC transporter" evidence="4">
    <location>
        <begin position="433"/>
        <end position="670"/>
    </location>
</feature>
<dbReference type="Pfam" id="PF00005">
    <property type="entry name" value="ABC_tran"/>
    <property type="match status" value="2"/>
</dbReference>
<dbReference type="GO" id="GO:0016020">
    <property type="term" value="C:membrane"/>
    <property type="evidence" value="ECO:0007669"/>
    <property type="project" value="TreeGrafter"/>
</dbReference>
<feature type="domain" description="ABC transporter" evidence="4">
    <location>
        <begin position="52"/>
        <end position="301"/>
    </location>
</feature>
<dbReference type="GO" id="GO:0005524">
    <property type="term" value="F:ATP binding"/>
    <property type="evidence" value="ECO:0007669"/>
    <property type="project" value="UniProtKB-KW"/>
</dbReference>
<evidence type="ECO:0000259" key="4">
    <source>
        <dbReference type="PROSITE" id="PS50893"/>
    </source>
</evidence>
<dbReference type="GO" id="GO:0016887">
    <property type="term" value="F:ATP hydrolysis activity"/>
    <property type="evidence" value="ECO:0007669"/>
    <property type="project" value="InterPro"/>
</dbReference>
<dbReference type="EMBL" id="LSSK01000304">
    <property type="protein sequence ID" value="OMH83818.1"/>
    <property type="molecule type" value="Genomic_DNA"/>
</dbReference>
<dbReference type="InterPro" id="IPR050173">
    <property type="entry name" value="ABC_transporter_C-like"/>
</dbReference>
<organism evidence="5 6">
    <name type="scientific">Zancudomyces culisetae</name>
    <name type="common">Gut fungus</name>
    <name type="synonym">Smittium culisetae</name>
    <dbReference type="NCBI Taxonomy" id="1213189"/>
    <lineage>
        <taxon>Eukaryota</taxon>
        <taxon>Fungi</taxon>
        <taxon>Fungi incertae sedis</taxon>
        <taxon>Zoopagomycota</taxon>
        <taxon>Kickxellomycotina</taxon>
        <taxon>Harpellomycetes</taxon>
        <taxon>Harpellales</taxon>
        <taxon>Legeriomycetaceae</taxon>
        <taxon>Zancudomyces</taxon>
    </lineage>
</organism>
<dbReference type="AlphaFoldDB" id="A0A1R1PS86"/>
<dbReference type="Proteomes" id="UP000188320">
    <property type="component" value="Unassembled WGS sequence"/>
</dbReference>
<accession>A0A1R1PS86</accession>
<evidence type="ECO:0000256" key="1">
    <source>
        <dbReference type="ARBA" id="ARBA00022741"/>
    </source>
</evidence>
<dbReference type="InterPro" id="IPR003439">
    <property type="entry name" value="ABC_transporter-like_ATP-bd"/>
</dbReference>
<proteinExistence type="predicted"/>